<evidence type="ECO:0000256" key="4">
    <source>
        <dbReference type="ARBA" id="ARBA00022801"/>
    </source>
</evidence>
<keyword evidence="3" id="KW-0479">Metal-binding</keyword>
<dbReference type="PROSITE" id="PS51462">
    <property type="entry name" value="NUDIX"/>
    <property type="match status" value="1"/>
</dbReference>
<proteinExistence type="inferred from homology"/>
<dbReference type="GO" id="GO:0008413">
    <property type="term" value="F:8-oxo-7,8-dihydroguanosine triphosphate pyrophosphatase activity"/>
    <property type="evidence" value="ECO:0007669"/>
    <property type="project" value="TreeGrafter"/>
</dbReference>
<evidence type="ECO:0000259" key="6">
    <source>
        <dbReference type="PROSITE" id="PS51462"/>
    </source>
</evidence>
<dbReference type="Pfam" id="PF00293">
    <property type="entry name" value="NUDIX"/>
    <property type="match status" value="1"/>
</dbReference>
<dbReference type="GO" id="GO:0005737">
    <property type="term" value="C:cytoplasm"/>
    <property type="evidence" value="ECO:0007669"/>
    <property type="project" value="TreeGrafter"/>
</dbReference>
<evidence type="ECO:0000313" key="7">
    <source>
        <dbReference type="EMBL" id="OHB12015.1"/>
    </source>
</evidence>
<dbReference type="GO" id="GO:0046872">
    <property type="term" value="F:metal ion binding"/>
    <property type="evidence" value="ECO:0007669"/>
    <property type="project" value="UniProtKB-KW"/>
</dbReference>
<name>A0A1G2URJ4_9BACT</name>
<evidence type="ECO:0000256" key="1">
    <source>
        <dbReference type="ARBA" id="ARBA00001946"/>
    </source>
</evidence>
<dbReference type="InterPro" id="IPR015797">
    <property type="entry name" value="NUDIX_hydrolase-like_dom_sf"/>
</dbReference>
<keyword evidence="4" id="KW-0378">Hydrolase</keyword>
<dbReference type="GO" id="GO:0042262">
    <property type="term" value="P:DNA protection"/>
    <property type="evidence" value="ECO:0007669"/>
    <property type="project" value="TreeGrafter"/>
</dbReference>
<reference evidence="7 8" key="1">
    <citation type="journal article" date="2016" name="Nat. Commun.">
        <title>Thousands of microbial genomes shed light on interconnected biogeochemical processes in an aquifer system.</title>
        <authorList>
            <person name="Anantharaman K."/>
            <person name="Brown C.T."/>
            <person name="Hug L.A."/>
            <person name="Sharon I."/>
            <person name="Castelle C.J."/>
            <person name="Probst A.J."/>
            <person name="Thomas B.C."/>
            <person name="Singh A."/>
            <person name="Wilkins M.J."/>
            <person name="Karaoz U."/>
            <person name="Brodie E.L."/>
            <person name="Williams K.H."/>
            <person name="Hubbard S.S."/>
            <person name="Banfield J.F."/>
        </authorList>
    </citation>
    <scope>NUCLEOTIDE SEQUENCE [LARGE SCALE GENOMIC DNA]</scope>
</reference>
<comment type="similarity">
    <text evidence="2">Belongs to the Nudix hydrolase family.</text>
</comment>
<dbReference type="InterPro" id="IPR000086">
    <property type="entry name" value="NUDIX_hydrolase_dom"/>
</dbReference>
<dbReference type="PANTHER" id="PTHR43758">
    <property type="entry name" value="7,8-DIHYDRO-8-OXOGUANINE TRIPHOSPHATASE"/>
    <property type="match status" value="1"/>
</dbReference>
<evidence type="ECO:0000256" key="3">
    <source>
        <dbReference type="ARBA" id="ARBA00022723"/>
    </source>
</evidence>
<dbReference type="EMBL" id="MHWT01000024">
    <property type="protein sequence ID" value="OHB12015.1"/>
    <property type="molecule type" value="Genomic_DNA"/>
</dbReference>
<dbReference type="SUPFAM" id="SSF55811">
    <property type="entry name" value="Nudix"/>
    <property type="match status" value="1"/>
</dbReference>
<accession>A0A1G2URJ4</accession>
<sequence>MDKPEEKTLYLATLVYPVRDSEVLLATKTRKIGAGCLNGWGGGVDQGESIRASAAREFFEETGGAKVNENELEKIGIVHFKNHKSDGVVFVCIVHVYSTKKWTGDIISTDEMKNPRWYLISQITQEKLMPADPFWLPRMLTGEKGIAWAEYDPFQTTLIGEVCFEPRDFLEEE</sequence>
<gene>
    <name evidence="7" type="ORF">A3G99_02945</name>
</gene>
<organism evidence="7 8">
    <name type="scientific">Candidatus Zambryskibacteria bacterium RIFCSPLOWO2_12_FULL_39_23</name>
    <dbReference type="NCBI Taxonomy" id="1802776"/>
    <lineage>
        <taxon>Bacteria</taxon>
        <taxon>Candidatus Zambryskiibacteriota</taxon>
    </lineage>
</organism>
<protein>
    <recommendedName>
        <fullName evidence="6">Nudix hydrolase domain-containing protein</fullName>
    </recommendedName>
</protein>
<evidence type="ECO:0000313" key="8">
    <source>
        <dbReference type="Proteomes" id="UP000176558"/>
    </source>
</evidence>
<dbReference type="CDD" id="cd03427">
    <property type="entry name" value="NUDIX_MTH1_Nudt1"/>
    <property type="match status" value="1"/>
</dbReference>
<evidence type="ECO:0000256" key="2">
    <source>
        <dbReference type="ARBA" id="ARBA00005582"/>
    </source>
</evidence>
<dbReference type="AlphaFoldDB" id="A0A1G2URJ4"/>
<comment type="cofactor">
    <cofactor evidence="1">
        <name>Mg(2+)</name>
        <dbReference type="ChEBI" id="CHEBI:18420"/>
    </cofactor>
</comment>
<dbReference type="Gene3D" id="3.90.79.10">
    <property type="entry name" value="Nucleoside Triphosphate Pyrophosphohydrolase"/>
    <property type="match status" value="1"/>
</dbReference>
<dbReference type="Proteomes" id="UP000176558">
    <property type="component" value="Unassembled WGS sequence"/>
</dbReference>
<feature type="domain" description="Nudix hydrolase" evidence="6">
    <location>
        <begin position="8"/>
        <end position="141"/>
    </location>
</feature>
<keyword evidence="5" id="KW-0460">Magnesium</keyword>
<evidence type="ECO:0000256" key="5">
    <source>
        <dbReference type="ARBA" id="ARBA00022842"/>
    </source>
</evidence>
<dbReference type="PANTHER" id="PTHR43758:SF2">
    <property type="entry name" value="OXIDIZED PURINE NUCLEOSIDE TRIPHOSPHATE HYDROLASE"/>
    <property type="match status" value="1"/>
</dbReference>
<comment type="caution">
    <text evidence="7">The sequence shown here is derived from an EMBL/GenBank/DDBJ whole genome shotgun (WGS) entry which is preliminary data.</text>
</comment>